<dbReference type="CDD" id="cd14809">
    <property type="entry name" value="bZIP_AUREO-like"/>
    <property type="match status" value="1"/>
</dbReference>
<evidence type="ECO:0000313" key="2">
    <source>
        <dbReference type="Proteomes" id="UP001209570"/>
    </source>
</evidence>
<dbReference type="SUPFAM" id="SSF57959">
    <property type="entry name" value="Leucine zipper domain"/>
    <property type="match status" value="1"/>
</dbReference>
<name>A0AAD5Q574_PYTIN</name>
<proteinExistence type="predicted"/>
<dbReference type="EMBL" id="JAKCXM010000214">
    <property type="protein sequence ID" value="KAJ0398495.1"/>
    <property type="molecule type" value="Genomic_DNA"/>
</dbReference>
<evidence type="ECO:0000313" key="1">
    <source>
        <dbReference type="EMBL" id="KAJ0398495.1"/>
    </source>
</evidence>
<accession>A0AAD5Q574</accession>
<sequence>MDFTPPTEADVDMAIHEDALLDINLAAQYAPAAHGGALIGNNLADAFIAGMIPGVAPLAPGGSHPPSNQQPPSNQPYSSVEEYAALMGVKLENGSDDLQPTTPMTHLQSQMNSFNVSSASSDPAKIQANAAYFENLYRERAGVMGASDLTSMTLPAGVGSGMASSSMFVNNAGPSPSHSHGVYDRSTELAFNQMNQRMYDPTSGFTPAAVPMHKPAAQRVMQVHDLGAQTLSPELLSAMIKNNQVIHNFDNLSEDEKAALIKEEKSRERNRDHSRKSRLRKKEYVESLKMEVQQLQIYQQVCEYNQDLIALVTAEPKAVFLFTSSSYARVLGYQGSQLIPGQASFLDLVHPVCDFSVEFS</sequence>
<protein>
    <recommendedName>
        <fullName evidence="3">BZIP domain-containing protein</fullName>
    </recommendedName>
</protein>
<dbReference type="AlphaFoldDB" id="A0AAD5Q574"/>
<keyword evidence="2" id="KW-1185">Reference proteome</keyword>
<dbReference type="InterPro" id="IPR046347">
    <property type="entry name" value="bZIP_sf"/>
</dbReference>
<dbReference type="Proteomes" id="UP001209570">
    <property type="component" value="Unassembled WGS sequence"/>
</dbReference>
<gene>
    <name evidence="1" type="ORF">P43SY_006653</name>
</gene>
<organism evidence="1 2">
    <name type="scientific">Pythium insidiosum</name>
    <name type="common">Pythiosis disease agent</name>
    <dbReference type="NCBI Taxonomy" id="114742"/>
    <lineage>
        <taxon>Eukaryota</taxon>
        <taxon>Sar</taxon>
        <taxon>Stramenopiles</taxon>
        <taxon>Oomycota</taxon>
        <taxon>Peronosporomycetes</taxon>
        <taxon>Pythiales</taxon>
        <taxon>Pythiaceae</taxon>
        <taxon>Pythium</taxon>
    </lineage>
</organism>
<dbReference type="GO" id="GO:0003700">
    <property type="term" value="F:DNA-binding transcription factor activity"/>
    <property type="evidence" value="ECO:0007669"/>
    <property type="project" value="InterPro"/>
</dbReference>
<reference evidence="1" key="1">
    <citation type="submission" date="2021-12" db="EMBL/GenBank/DDBJ databases">
        <title>Prjna785345.</title>
        <authorList>
            <person name="Rujirawat T."/>
            <person name="Krajaejun T."/>
        </authorList>
    </citation>
    <scope>NUCLEOTIDE SEQUENCE</scope>
    <source>
        <strain evidence="1">Pi057C3</strain>
    </source>
</reference>
<dbReference type="Gene3D" id="1.20.5.170">
    <property type="match status" value="1"/>
</dbReference>
<evidence type="ECO:0008006" key="3">
    <source>
        <dbReference type="Google" id="ProtNLM"/>
    </source>
</evidence>
<comment type="caution">
    <text evidence="1">The sequence shown here is derived from an EMBL/GenBank/DDBJ whole genome shotgun (WGS) entry which is preliminary data.</text>
</comment>